<dbReference type="InterPro" id="IPR011990">
    <property type="entry name" value="TPR-like_helical_dom_sf"/>
</dbReference>
<proteinExistence type="predicted"/>
<organism evidence="1 2">
    <name type="scientific">Actinacidiphila polyblastidii</name>
    <dbReference type="NCBI Taxonomy" id="3110430"/>
    <lineage>
        <taxon>Bacteria</taxon>
        <taxon>Bacillati</taxon>
        <taxon>Actinomycetota</taxon>
        <taxon>Actinomycetes</taxon>
        <taxon>Kitasatosporales</taxon>
        <taxon>Streptomycetaceae</taxon>
        <taxon>Actinacidiphila</taxon>
    </lineage>
</organism>
<name>A0ABU7P935_9ACTN</name>
<dbReference type="RefSeq" id="WP_330794253.1">
    <property type="nucleotide sequence ID" value="NZ_JAZEWV010000006.1"/>
</dbReference>
<reference evidence="1 2" key="1">
    <citation type="submission" date="2023-12" db="EMBL/GenBank/DDBJ databases">
        <title>Streptomyces sp. V4-01.</title>
        <authorList>
            <person name="Somphong A."/>
            <person name="Phongsopitanun W."/>
        </authorList>
    </citation>
    <scope>NUCLEOTIDE SEQUENCE [LARGE SCALE GENOMIC DNA]</scope>
    <source>
        <strain evidence="1 2">V4-01</strain>
    </source>
</reference>
<evidence type="ECO:0000313" key="1">
    <source>
        <dbReference type="EMBL" id="MEE4542321.1"/>
    </source>
</evidence>
<dbReference type="Proteomes" id="UP001344658">
    <property type="component" value="Unassembled WGS sequence"/>
</dbReference>
<gene>
    <name evidence="1" type="ORF">V2S66_10150</name>
</gene>
<accession>A0ABU7P935</accession>
<protein>
    <recommendedName>
        <fullName evidence="3">DUF4034 domain-containing protein</fullName>
    </recommendedName>
</protein>
<sequence>MTPPPPPFRFARGKDDVAFDPALGDDELIAARAALSHGRWTDVRALLARTGADWDSRGHRLVVLGEGKSAAAWAHEWQLAEPESTDAAALSASAAVFRAAAGKQSPESAREQCMRAARMAPGDPTPWLGLLILARRTGTDDEQVRAFDQVRGRHRGHHHAHYLMTMCLAERQKTDGDDPFHEVYEFAEWAAGEAGAGSPLAVLPLVALVERFRVLAEAGALPGDPARQPYWTSARARTSLRWAFDWWLDRNGGSSGSGGGGAHGGDHPRLALDLNYLAFGKFHSGDTVAAAALFNRIGALATRAPWSYRDRDPKKAFRTARNYALGFGSS</sequence>
<dbReference type="Gene3D" id="1.25.40.10">
    <property type="entry name" value="Tetratricopeptide repeat domain"/>
    <property type="match status" value="1"/>
</dbReference>
<comment type="caution">
    <text evidence="1">The sequence shown here is derived from an EMBL/GenBank/DDBJ whole genome shotgun (WGS) entry which is preliminary data.</text>
</comment>
<evidence type="ECO:0000313" key="2">
    <source>
        <dbReference type="Proteomes" id="UP001344658"/>
    </source>
</evidence>
<keyword evidence="2" id="KW-1185">Reference proteome</keyword>
<dbReference type="EMBL" id="JAZEWV010000006">
    <property type="protein sequence ID" value="MEE4542321.1"/>
    <property type="molecule type" value="Genomic_DNA"/>
</dbReference>
<evidence type="ECO:0008006" key="3">
    <source>
        <dbReference type="Google" id="ProtNLM"/>
    </source>
</evidence>